<name>A0A6A0AJF0_HAELA</name>
<dbReference type="AlphaFoldDB" id="A0A6A0AJF0"/>
<feature type="region of interest" description="Disordered" evidence="1">
    <location>
        <begin position="1"/>
        <end position="25"/>
    </location>
</feature>
<sequence>MPRKALVGKDKVAADSPEEQAKRAKRQGRFIESCMHASSSQGLVAAGGVGRCEVLEKEYLRLTSEPRATSVRPPRILQ</sequence>
<dbReference type="EMBL" id="BLLF01007289">
    <property type="protein sequence ID" value="GFH32882.1"/>
    <property type="molecule type" value="Genomic_DNA"/>
</dbReference>
<keyword evidence="3" id="KW-1185">Reference proteome</keyword>
<reference evidence="2 3" key="1">
    <citation type="submission" date="2020-02" db="EMBL/GenBank/DDBJ databases">
        <title>Draft genome sequence of Haematococcus lacustris strain NIES-144.</title>
        <authorList>
            <person name="Morimoto D."/>
            <person name="Nakagawa S."/>
            <person name="Yoshida T."/>
            <person name="Sawayama S."/>
        </authorList>
    </citation>
    <scope>NUCLEOTIDE SEQUENCE [LARGE SCALE GENOMIC DNA]</scope>
    <source>
        <strain evidence="2 3">NIES-144</strain>
    </source>
</reference>
<comment type="caution">
    <text evidence="2">The sequence shown here is derived from an EMBL/GenBank/DDBJ whole genome shotgun (WGS) entry which is preliminary data.</text>
</comment>
<evidence type="ECO:0000313" key="3">
    <source>
        <dbReference type="Proteomes" id="UP000485058"/>
    </source>
</evidence>
<evidence type="ECO:0000313" key="2">
    <source>
        <dbReference type="EMBL" id="GFH32882.1"/>
    </source>
</evidence>
<protein>
    <submittedName>
        <fullName evidence="2">Uncharacterized protein</fullName>
    </submittedName>
</protein>
<dbReference type="Proteomes" id="UP000485058">
    <property type="component" value="Unassembled WGS sequence"/>
</dbReference>
<feature type="non-terminal residue" evidence="2">
    <location>
        <position position="1"/>
    </location>
</feature>
<organism evidence="2 3">
    <name type="scientific">Haematococcus lacustris</name>
    <name type="common">Green alga</name>
    <name type="synonym">Haematococcus pluvialis</name>
    <dbReference type="NCBI Taxonomy" id="44745"/>
    <lineage>
        <taxon>Eukaryota</taxon>
        <taxon>Viridiplantae</taxon>
        <taxon>Chlorophyta</taxon>
        <taxon>core chlorophytes</taxon>
        <taxon>Chlorophyceae</taxon>
        <taxon>CS clade</taxon>
        <taxon>Chlamydomonadales</taxon>
        <taxon>Haematococcaceae</taxon>
        <taxon>Haematococcus</taxon>
    </lineage>
</organism>
<accession>A0A6A0AJF0</accession>
<evidence type="ECO:0000256" key="1">
    <source>
        <dbReference type="SAM" id="MobiDB-lite"/>
    </source>
</evidence>
<proteinExistence type="predicted"/>
<feature type="non-terminal residue" evidence="2">
    <location>
        <position position="78"/>
    </location>
</feature>
<gene>
    <name evidence="2" type="ORF">HaLaN_32172</name>
</gene>